<dbReference type="InterPro" id="IPR010982">
    <property type="entry name" value="Lambda_DNA-bd_dom_sf"/>
</dbReference>
<dbReference type="Proteomes" id="UP000214746">
    <property type="component" value="Unassembled WGS sequence"/>
</dbReference>
<dbReference type="CDD" id="cd00093">
    <property type="entry name" value="HTH_XRE"/>
    <property type="match status" value="1"/>
</dbReference>
<protein>
    <submittedName>
        <fullName evidence="1">Flagellar protein</fullName>
    </submittedName>
</protein>
<accession>A0A2W1NIM4</accession>
<proteinExistence type="predicted"/>
<dbReference type="InterPro" id="IPR001387">
    <property type="entry name" value="Cro/C1-type_HTH"/>
</dbReference>
<organism evidence="1 2">
    <name type="scientific">Paenibacillus xerothermodurans</name>
    <dbReference type="NCBI Taxonomy" id="1977292"/>
    <lineage>
        <taxon>Bacteria</taxon>
        <taxon>Bacillati</taxon>
        <taxon>Bacillota</taxon>
        <taxon>Bacilli</taxon>
        <taxon>Bacillales</taxon>
        <taxon>Paenibacillaceae</taxon>
        <taxon>Paenibacillus</taxon>
    </lineage>
</organism>
<keyword evidence="2" id="KW-1185">Reference proteome</keyword>
<dbReference type="GO" id="GO:0003677">
    <property type="term" value="F:DNA binding"/>
    <property type="evidence" value="ECO:0007669"/>
    <property type="project" value="InterPro"/>
</dbReference>
<reference evidence="1" key="1">
    <citation type="submission" date="2018-06" db="EMBL/GenBank/DDBJ databases">
        <title>Paenibacillus xerothermodurans sp. nov. an extremely dry heat resistant spore forming bacterium isolated from the soil of Cape Canaveral, Florida.</title>
        <authorList>
            <person name="Seuylemezian A."/>
            <person name="Kaur N."/>
            <person name="Patil P."/>
            <person name="Patil P."/>
            <person name="Mayilraj S."/>
            <person name="Vaishampayan P."/>
        </authorList>
    </citation>
    <scope>NUCLEOTIDE SEQUENCE [LARGE SCALE GENOMIC DNA]</scope>
    <source>
        <strain evidence="1">ATCC 27380</strain>
    </source>
</reference>
<keyword evidence="1" id="KW-0969">Cilium</keyword>
<dbReference type="SUPFAM" id="SSF47413">
    <property type="entry name" value="lambda repressor-like DNA-binding domains"/>
    <property type="match status" value="1"/>
</dbReference>
<keyword evidence="1" id="KW-0282">Flagellum</keyword>
<evidence type="ECO:0000313" key="1">
    <source>
        <dbReference type="EMBL" id="PZE19365.1"/>
    </source>
</evidence>
<sequence>MTLNVDNCPGCGKLYVKNSQGVCIDCIKSIEEQYDKCLEYLREQRNCTITELSAATGVSIKQITKFIREGRISPRNNANLTYFCEVCGSSIREHTMCEPCRTRLTKESLKLQEKLQQEAEHNRIAFNIRDRLKERHK</sequence>
<dbReference type="EMBL" id="NHRJ02000017">
    <property type="protein sequence ID" value="PZE19365.1"/>
    <property type="molecule type" value="Genomic_DNA"/>
</dbReference>
<dbReference type="AlphaFoldDB" id="A0A2W1NIM4"/>
<dbReference type="OrthoDB" id="1739831at2"/>
<evidence type="ECO:0000313" key="2">
    <source>
        <dbReference type="Proteomes" id="UP000214746"/>
    </source>
</evidence>
<dbReference type="RefSeq" id="WP_089201458.1">
    <property type="nucleotide sequence ID" value="NZ_NHRJ02000017.1"/>
</dbReference>
<gene>
    <name evidence="1" type="ORF">CBW46_018515</name>
</gene>
<comment type="caution">
    <text evidence="1">The sequence shown here is derived from an EMBL/GenBank/DDBJ whole genome shotgun (WGS) entry which is preliminary data.</text>
</comment>
<name>A0A2W1NIM4_PAEXE</name>
<keyword evidence="1" id="KW-0966">Cell projection</keyword>